<dbReference type="PANTHER" id="PTHR42714:SF2">
    <property type="entry name" value="TRNA MODIFICATION GTPASE GTPBP3, MITOCHONDRIAL"/>
    <property type="match status" value="1"/>
</dbReference>
<dbReference type="Pfam" id="PF01926">
    <property type="entry name" value="MMR_HSR1"/>
    <property type="match status" value="1"/>
</dbReference>
<dbReference type="Pfam" id="PF12631">
    <property type="entry name" value="MnmE_helical"/>
    <property type="match status" value="1"/>
</dbReference>
<dbReference type="GO" id="GO:0005525">
    <property type="term" value="F:GTP binding"/>
    <property type="evidence" value="ECO:0007669"/>
    <property type="project" value="InterPro"/>
</dbReference>
<dbReference type="PANTHER" id="PTHR42714">
    <property type="entry name" value="TRNA MODIFICATION GTPASE GTPBP3"/>
    <property type="match status" value="1"/>
</dbReference>
<dbReference type="NCBIfam" id="TIGR00231">
    <property type="entry name" value="small_GTP"/>
    <property type="match status" value="1"/>
</dbReference>
<dbReference type="InterPro" id="IPR027417">
    <property type="entry name" value="P-loop_NTPase"/>
</dbReference>
<dbReference type="InterPro" id="IPR031168">
    <property type="entry name" value="G_TrmE"/>
</dbReference>
<comment type="caution">
    <text evidence="2">The sequence shown here is derived from an EMBL/GenBank/DDBJ whole genome shotgun (WGS) entry which is preliminary data.</text>
</comment>
<dbReference type="CDD" id="cd04164">
    <property type="entry name" value="trmE"/>
    <property type="match status" value="1"/>
</dbReference>
<sequence>PKNLQEARQRLSSLIHSWASEKLYQDGAKIVLCGKTNAGKSSLFNTLLKEERAIVSDIHGTTRDWIESWASFAGIPARLFDTAGLRESEDVIEQHGIQRTKDLTQDADLILYVLDGTEGISQEDEVFLLDFLSAKNTEIPIIIVINKADRLADCTKILEAVKEKLGSLLVHHNIPLIPVSAKKGEGIDLLVQKTKELLVSDISTTRETVGLGSQRQKCCTEEALESVEHALEAAGQGYSLDAVVQDIEDALDSLGEITGSVTPEDILDTVFSKFCLGK</sequence>
<reference evidence="2" key="2">
    <citation type="submission" date="2021-04" db="EMBL/GenBank/DDBJ databases">
        <authorList>
            <person name="Gilroy R."/>
        </authorList>
    </citation>
    <scope>NUCLEOTIDE SEQUENCE</scope>
    <source>
        <strain evidence="2">Gambia15-2214</strain>
    </source>
</reference>
<dbReference type="EMBL" id="JAHLFV010000164">
    <property type="protein sequence ID" value="MBU3850280.1"/>
    <property type="molecule type" value="Genomic_DNA"/>
</dbReference>
<evidence type="ECO:0000259" key="1">
    <source>
        <dbReference type="PROSITE" id="PS51709"/>
    </source>
</evidence>
<name>A0A9E2NZH1_9SPIR</name>
<dbReference type="GO" id="GO:0002098">
    <property type="term" value="P:tRNA wobble uridine modification"/>
    <property type="evidence" value="ECO:0007669"/>
    <property type="project" value="TreeGrafter"/>
</dbReference>
<dbReference type="SUPFAM" id="SSF116878">
    <property type="entry name" value="TrmE connector domain"/>
    <property type="match status" value="1"/>
</dbReference>
<protein>
    <submittedName>
        <fullName evidence="2">GTP-binding protein</fullName>
    </submittedName>
</protein>
<evidence type="ECO:0000313" key="2">
    <source>
        <dbReference type="EMBL" id="MBU3850280.1"/>
    </source>
</evidence>
<evidence type="ECO:0000313" key="3">
    <source>
        <dbReference type="Proteomes" id="UP000823914"/>
    </source>
</evidence>
<reference evidence="2" key="1">
    <citation type="journal article" date="2021" name="PeerJ">
        <title>Extensive microbial diversity within the chicken gut microbiome revealed by metagenomics and culture.</title>
        <authorList>
            <person name="Gilroy R."/>
            <person name="Ravi A."/>
            <person name="Getino M."/>
            <person name="Pursley I."/>
            <person name="Horton D.L."/>
            <person name="Alikhan N.F."/>
            <person name="Baker D."/>
            <person name="Gharbi K."/>
            <person name="Hall N."/>
            <person name="Watson M."/>
            <person name="Adriaenssens E.M."/>
            <person name="Foster-Nyarko E."/>
            <person name="Jarju S."/>
            <person name="Secka A."/>
            <person name="Antonio M."/>
            <person name="Oren A."/>
            <person name="Chaudhuri R.R."/>
            <person name="La Ragione R."/>
            <person name="Hildebrand F."/>
            <person name="Pallen M.J."/>
        </authorList>
    </citation>
    <scope>NUCLEOTIDE SEQUENCE</scope>
    <source>
        <strain evidence="2">Gambia15-2214</strain>
    </source>
</reference>
<feature type="domain" description="TrmE-type G" evidence="1">
    <location>
        <begin position="27"/>
        <end position="199"/>
    </location>
</feature>
<dbReference type="Gene3D" id="3.40.50.300">
    <property type="entry name" value="P-loop containing nucleotide triphosphate hydrolases"/>
    <property type="match status" value="1"/>
</dbReference>
<dbReference type="InterPro" id="IPR006073">
    <property type="entry name" value="GTP-bd"/>
</dbReference>
<feature type="non-terminal residue" evidence="2">
    <location>
        <position position="1"/>
    </location>
</feature>
<dbReference type="AlphaFoldDB" id="A0A9E2NZH1"/>
<accession>A0A9E2NZH1</accession>
<dbReference type="InterPro" id="IPR005225">
    <property type="entry name" value="Small_GTP-bd"/>
</dbReference>
<dbReference type="GO" id="GO:0005829">
    <property type="term" value="C:cytosol"/>
    <property type="evidence" value="ECO:0007669"/>
    <property type="project" value="TreeGrafter"/>
</dbReference>
<dbReference type="PROSITE" id="PS51709">
    <property type="entry name" value="G_TRME"/>
    <property type="match status" value="1"/>
</dbReference>
<dbReference type="SUPFAM" id="SSF52540">
    <property type="entry name" value="P-loop containing nucleoside triphosphate hydrolases"/>
    <property type="match status" value="1"/>
</dbReference>
<proteinExistence type="predicted"/>
<dbReference type="Proteomes" id="UP000823914">
    <property type="component" value="Unassembled WGS sequence"/>
</dbReference>
<gene>
    <name evidence="2" type="ORF">IAA16_06915</name>
</gene>
<organism evidence="2 3">
    <name type="scientific">Candidatus Treponema excrementipullorum</name>
    <dbReference type="NCBI Taxonomy" id="2838768"/>
    <lineage>
        <taxon>Bacteria</taxon>
        <taxon>Pseudomonadati</taxon>
        <taxon>Spirochaetota</taxon>
        <taxon>Spirochaetia</taxon>
        <taxon>Spirochaetales</taxon>
        <taxon>Treponemataceae</taxon>
        <taxon>Treponema</taxon>
    </lineage>
</organism>
<dbReference type="GO" id="GO:0030488">
    <property type="term" value="P:tRNA methylation"/>
    <property type="evidence" value="ECO:0007669"/>
    <property type="project" value="TreeGrafter"/>
</dbReference>
<dbReference type="InterPro" id="IPR025867">
    <property type="entry name" value="MnmE_helical"/>
</dbReference>